<dbReference type="OrthoDB" id="5863275at2759"/>
<keyword evidence="2" id="KW-1185">Reference proteome</keyword>
<protein>
    <submittedName>
        <fullName evidence="1">Uncharacterized protein</fullName>
    </submittedName>
</protein>
<organism evidence="1 2">
    <name type="scientific">Strongylus vulgaris</name>
    <name type="common">Blood worm</name>
    <dbReference type="NCBI Taxonomy" id="40348"/>
    <lineage>
        <taxon>Eukaryota</taxon>
        <taxon>Metazoa</taxon>
        <taxon>Ecdysozoa</taxon>
        <taxon>Nematoda</taxon>
        <taxon>Chromadorea</taxon>
        <taxon>Rhabditida</taxon>
        <taxon>Rhabditina</taxon>
        <taxon>Rhabditomorpha</taxon>
        <taxon>Strongyloidea</taxon>
        <taxon>Strongylidae</taxon>
        <taxon>Strongylus</taxon>
    </lineage>
</organism>
<evidence type="ECO:0000313" key="2">
    <source>
        <dbReference type="Proteomes" id="UP000270094"/>
    </source>
</evidence>
<dbReference type="EMBL" id="UYYB01098123">
    <property type="protein sequence ID" value="VDM76969.1"/>
    <property type="molecule type" value="Genomic_DNA"/>
</dbReference>
<reference evidence="1 2" key="1">
    <citation type="submission" date="2018-11" db="EMBL/GenBank/DDBJ databases">
        <authorList>
            <consortium name="Pathogen Informatics"/>
        </authorList>
    </citation>
    <scope>NUCLEOTIDE SEQUENCE [LARGE SCALE GENOMIC DNA]</scope>
</reference>
<dbReference type="AlphaFoldDB" id="A0A3P7JAH2"/>
<sequence>MFRVVSDMVSFDPAMLRAVAFTTFLLAVTAVVRWEERTLKCDADDCELAIRNNTFKPADCTLDADSRHTCNIECEGADRDSVISKSPTTSRRCIRYV</sequence>
<evidence type="ECO:0000313" key="1">
    <source>
        <dbReference type="EMBL" id="VDM76969.1"/>
    </source>
</evidence>
<accession>A0A3P7JAH2</accession>
<name>A0A3P7JAH2_STRVU</name>
<gene>
    <name evidence="1" type="ORF">SVUK_LOCUS11967</name>
</gene>
<proteinExistence type="predicted"/>
<dbReference type="Proteomes" id="UP000270094">
    <property type="component" value="Unassembled WGS sequence"/>
</dbReference>